<dbReference type="Gene3D" id="3.90.550.10">
    <property type="entry name" value="Spore Coat Polysaccharide Biosynthesis Protein SpsA, Chain A"/>
    <property type="match status" value="1"/>
</dbReference>
<gene>
    <name evidence="2" type="ORF">FAZ98_02535</name>
</gene>
<dbReference type="CDD" id="cd06915">
    <property type="entry name" value="NTP_transferase_WcbM_like"/>
    <property type="match status" value="1"/>
</dbReference>
<dbReference type="OrthoDB" id="9788272at2"/>
<evidence type="ECO:0000313" key="2">
    <source>
        <dbReference type="EMBL" id="QGZ60705.1"/>
    </source>
</evidence>
<dbReference type="RefSeq" id="WP_158948484.1">
    <property type="nucleotide sequence ID" value="NZ_CP046913.1"/>
</dbReference>
<name>A0A7Z2GFB9_9BURK</name>
<dbReference type="InterPro" id="IPR029044">
    <property type="entry name" value="Nucleotide-diphossugar_trans"/>
</dbReference>
<organism evidence="2 3">
    <name type="scientific">Paraburkholderia acidisoli</name>
    <dbReference type="NCBI Taxonomy" id="2571748"/>
    <lineage>
        <taxon>Bacteria</taxon>
        <taxon>Pseudomonadati</taxon>
        <taxon>Pseudomonadota</taxon>
        <taxon>Betaproteobacteria</taxon>
        <taxon>Burkholderiales</taxon>
        <taxon>Burkholderiaceae</taxon>
        <taxon>Paraburkholderia</taxon>
    </lineage>
</organism>
<dbReference type="InterPro" id="IPR050486">
    <property type="entry name" value="Mannose-1P_guanyltransferase"/>
</dbReference>
<evidence type="ECO:0000259" key="1">
    <source>
        <dbReference type="Pfam" id="PF00483"/>
    </source>
</evidence>
<proteinExistence type="predicted"/>
<keyword evidence="2" id="KW-0808">Transferase</keyword>
<sequence length="236" mass="25202">MTLKNSQTCIVLAGGLGTRLRGVIADRPKCLAPIGDRPFLSLLVEKLVASGVTDVVLSLGFMADKIIDMLDTLNVGASIRYVVEEELLGTGGAILNAFKTQGLDEALVVNGDSYLEGDLSGMLPSLNRANGELFRMALTRVENRARFGGVDIDATGKVTGFLEKGQTSAGYINAGIYRLCSDALPWENTSAFSLESVVLPKLAQRGNLTGLAVEGEFTDIGVPDDYFLFNARHGNR</sequence>
<dbReference type="GO" id="GO:0016740">
    <property type="term" value="F:transferase activity"/>
    <property type="evidence" value="ECO:0007669"/>
    <property type="project" value="UniProtKB-KW"/>
</dbReference>
<evidence type="ECO:0000313" key="3">
    <source>
        <dbReference type="Proteomes" id="UP000433577"/>
    </source>
</evidence>
<dbReference type="Proteomes" id="UP000433577">
    <property type="component" value="Chromosome 1"/>
</dbReference>
<keyword evidence="3" id="KW-1185">Reference proteome</keyword>
<feature type="domain" description="Nucleotidyl transferase" evidence="1">
    <location>
        <begin position="10"/>
        <end position="229"/>
    </location>
</feature>
<reference evidence="2 3" key="1">
    <citation type="submission" date="2019-12" db="EMBL/GenBank/DDBJ databases">
        <title>Paraburkholderia acidiphila 7Q-K02 sp. nov and Paraburkholderia acidisoli DHF22 sp. nov., two strains isolated from forest soil.</title>
        <authorList>
            <person name="Gao Z."/>
            <person name="Qiu L."/>
        </authorList>
    </citation>
    <scope>NUCLEOTIDE SEQUENCE [LARGE SCALE GENOMIC DNA]</scope>
    <source>
        <strain evidence="2 3">DHF22</strain>
    </source>
</reference>
<dbReference type="KEGG" id="pacs:FAZ98_02535"/>
<dbReference type="InterPro" id="IPR005835">
    <property type="entry name" value="NTP_transferase_dom"/>
</dbReference>
<dbReference type="EMBL" id="CP046913">
    <property type="protein sequence ID" value="QGZ60705.1"/>
    <property type="molecule type" value="Genomic_DNA"/>
</dbReference>
<dbReference type="Pfam" id="PF00483">
    <property type="entry name" value="NTP_transferase"/>
    <property type="match status" value="1"/>
</dbReference>
<dbReference type="AlphaFoldDB" id="A0A7Z2GFB9"/>
<protein>
    <submittedName>
        <fullName evidence="2">NTP transferase domain-containing protein</fullName>
    </submittedName>
</protein>
<accession>A0A7Z2GFB9</accession>
<dbReference type="SUPFAM" id="SSF53448">
    <property type="entry name" value="Nucleotide-diphospho-sugar transferases"/>
    <property type="match status" value="1"/>
</dbReference>
<dbReference type="PANTHER" id="PTHR22572">
    <property type="entry name" value="SUGAR-1-PHOSPHATE GUANYL TRANSFERASE"/>
    <property type="match status" value="1"/>
</dbReference>